<organism evidence="1 2">
    <name type="scientific">Thalassotalea fonticola</name>
    <dbReference type="NCBI Taxonomy" id="3065649"/>
    <lineage>
        <taxon>Bacteria</taxon>
        <taxon>Pseudomonadati</taxon>
        <taxon>Pseudomonadota</taxon>
        <taxon>Gammaproteobacteria</taxon>
        <taxon>Alteromonadales</taxon>
        <taxon>Colwelliaceae</taxon>
        <taxon>Thalassotalea</taxon>
    </lineage>
</organism>
<dbReference type="EMBL" id="CP136600">
    <property type="protein sequence ID" value="WOH38020.1"/>
    <property type="molecule type" value="Genomic_DNA"/>
</dbReference>
<protein>
    <submittedName>
        <fullName evidence="1">Uncharacterized protein</fullName>
    </submittedName>
</protein>
<dbReference type="RefSeq" id="WP_348396794.1">
    <property type="nucleotide sequence ID" value="NZ_CP136600.1"/>
</dbReference>
<evidence type="ECO:0000313" key="2">
    <source>
        <dbReference type="Proteomes" id="UP001301442"/>
    </source>
</evidence>
<proteinExistence type="predicted"/>
<gene>
    <name evidence="1" type="ORF">RI844_01945</name>
</gene>
<accession>A0ABZ0GQN9</accession>
<dbReference type="Proteomes" id="UP001301442">
    <property type="component" value="Chromosome"/>
</dbReference>
<evidence type="ECO:0000313" key="1">
    <source>
        <dbReference type="EMBL" id="WOH38020.1"/>
    </source>
</evidence>
<sequence>MNTVNKSCMAIIVICFVCSCSNKPKSAFDMNESQVEVRSYQTRAFDTTDRVILLRSIVATLQDLDFVIDKVDSEFGVVSATKLSGYSIRMTITIRPRGDKQLLVRASGHYNLKTIEDPAMYQDFYSALNKSTFLTSHEVD</sequence>
<keyword evidence="2" id="KW-1185">Reference proteome</keyword>
<name>A0ABZ0GQN9_9GAMM</name>
<reference evidence="1 2" key="1">
    <citation type="submission" date="2023-09" db="EMBL/GenBank/DDBJ databases">
        <authorList>
            <person name="Qi X."/>
        </authorList>
    </citation>
    <scope>NUCLEOTIDE SEQUENCE [LARGE SCALE GENOMIC DNA]</scope>
    <source>
        <strain evidence="1 2">S1-1</strain>
    </source>
</reference>